<dbReference type="InterPro" id="IPR017871">
    <property type="entry name" value="ABC_transporter-like_CS"/>
</dbReference>
<feature type="transmembrane region" description="Helical" evidence="7">
    <location>
        <begin position="154"/>
        <end position="173"/>
    </location>
</feature>
<dbReference type="InterPro" id="IPR011527">
    <property type="entry name" value="ABC1_TM_dom"/>
</dbReference>
<name>A0ABT8V5U0_9BACL</name>
<evidence type="ECO:0000256" key="2">
    <source>
        <dbReference type="ARBA" id="ARBA00022692"/>
    </source>
</evidence>
<evidence type="ECO:0000313" key="10">
    <source>
        <dbReference type="EMBL" id="MDO3676785.1"/>
    </source>
</evidence>
<feature type="transmembrane region" description="Helical" evidence="7">
    <location>
        <begin position="76"/>
        <end position="96"/>
    </location>
</feature>
<keyword evidence="3" id="KW-0547">Nucleotide-binding</keyword>
<evidence type="ECO:0000259" key="9">
    <source>
        <dbReference type="PROSITE" id="PS50929"/>
    </source>
</evidence>
<feature type="transmembrane region" description="Helical" evidence="7">
    <location>
        <begin position="179"/>
        <end position="197"/>
    </location>
</feature>
<dbReference type="InterPro" id="IPR039421">
    <property type="entry name" value="Type_1_exporter"/>
</dbReference>
<dbReference type="CDD" id="cd07346">
    <property type="entry name" value="ABC_6TM_exporters"/>
    <property type="match status" value="1"/>
</dbReference>
<keyword evidence="5 7" id="KW-1133">Transmembrane helix</keyword>
<dbReference type="InterPro" id="IPR036640">
    <property type="entry name" value="ABC1_TM_sf"/>
</dbReference>
<dbReference type="Pfam" id="PF00005">
    <property type="entry name" value="ABC_tran"/>
    <property type="match status" value="1"/>
</dbReference>
<protein>
    <submittedName>
        <fullName evidence="10">ABC transporter ATP-binding protein</fullName>
    </submittedName>
</protein>
<comment type="subcellular location">
    <subcellularLocation>
        <location evidence="1">Cell membrane</location>
        <topology evidence="1">Multi-pass membrane protein</topology>
    </subcellularLocation>
</comment>
<feature type="domain" description="ABC transporter" evidence="8">
    <location>
        <begin position="356"/>
        <end position="590"/>
    </location>
</feature>
<dbReference type="SMART" id="SM00382">
    <property type="entry name" value="AAA"/>
    <property type="match status" value="1"/>
</dbReference>
<dbReference type="InterPro" id="IPR003439">
    <property type="entry name" value="ABC_transporter-like_ATP-bd"/>
</dbReference>
<keyword evidence="11" id="KW-1185">Reference proteome</keyword>
<dbReference type="EMBL" id="JAUMKJ010000007">
    <property type="protein sequence ID" value="MDO3676785.1"/>
    <property type="molecule type" value="Genomic_DNA"/>
</dbReference>
<keyword evidence="6 7" id="KW-0472">Membrane</keyword>
<dbReference type="InterPro" id="IPR003593">
    <property type="entry name" value="AAA+_ATPase"/>
</dbReference>
<dbReference type="PANTHER" id="PTHR24221">
    <property type="entry name" value="ATP-BINDING CASSETTE SUB-FAMILY B"/>
    <property type="match status" value="1"/>
</dbReference>
<evidence type="ECO:0000313" key="11">
    <source>
        <dbReference type="Proteomes" id="UP001168883"/>
    </source>
</evidence>
<feature type="transmembrane region" description="Helical" evidence="7">
    <location>
        <begin position="24"/>
        <end position="49"/>
    </location>
</feature>
<dbReference type="PROSITE" id="PS00211">
    <property type="entry name" value="ABC_TRANSPORTER_1"/>
    <property type="match status" value="1"/>
</dbReference>
<feature type="transmembrane region" description="Helical" evidence="7">
    <location>
        <begin position="298"/>
        <end position="317"/>
    </location>
</feature>
<evidence type="ECO:0000256" key="5">
    <source>
        <dbReference type="ARBA" id="ARBA00022989"/>
    </source>
</evidence>
<dbReference type="Gene3D" id="3.40.50.300">
    <property type="entry name" value="P-loop containing nucleotide triphosphate hydrolases"/>
    <property type="match status" value="1"/>
</dbReference>
<organism evidence="10 11">
    <name type="scientific">Paenibacillus ehimensis</name>
    <dbReference type="NCBI Taxonomy" id="79264"/>
    <lineage>
        <taxon>Bacteria</taxon>
        <taxon>Bacillati</taxon>
        <taxon>Bacillota</taxon>
        <taxon>Bacilli</taxon>
        <taxon>Bacillales</taxon>
        <taxon>Paenibacillaceae</taxon>
        <taxon>Paenibacillus</taxon>
    </lineage>
</organism>
<dbReference type="InterPro" id="IPR027417">
    <property type="entry name" value="P-loop_NTPase"/>
</dbReference>
<evidence type="ECO:0000259" key="8">
    <source>
        <dbReference type="PROSITE" id="PS50893"/>
    </source>
</evidence>
<comment type="caution">
    <text evidence="10">The sequence shown here is derived from an EMBL/GenBank/DDBJ whole genome shotgun (WGS) entry which is preliminary data.</text>
</comment>
<dbReference type="Pfam" id="PF00664">
    <property type="entry name" value="ABC_membrane"/>
    <property type="match status" value="1"/>
</dbReference>
<dbReference type="SUPFAM" id="SSF90123">
    <property type="entry name" value="ABC transporter transmembrane region"/>
    <property type="match status" value="1"/>
</dbReference>
<evidence type="ECO:0000256" key="4">
    <source>
        <dbReference type="ARBA" id="ARBA00022840"/>
    </source>
</evidence>
<feature type="transmembrane region" description="Helical" evidence="7">
    <location>
        <begin position="269"/>
        <end position="286"/>
    </location>
</feature>
<dbReference type="SUPFAM" id="SSF52540">
    <property type="entry name" value="P-loop containing nucleoside triphosphate hydrolases"/>
    <property type="match status" value="1"/>
</dbReference>
<evidence type="ECO:0000256" key="1">
    <source>
        <dbReference type="ARBA" id="ARBA00004651"/>
    </source>
</evidence>
<dbReference type="PROSITE" id="PS50929">
    <property type="entry name" value="ABC_TM1F"/>
    <property type="match status" value="1"/>
</dbReference>
<evidence type="ECO:0000256" key="6">
    <source>
        <dbReference type="ARBA" id="ARBA00023136"/>
    </source>
</evidence>
<sequence>MGTNLTKGVGTDQPRSPANRMYRVYFWIVSFMLPYRAACSLLIAAIAVISVSELLVAKLIQYFIDGVDAMSDPVYFYGYLGAIALLVTFLFAGRVLQNVTQNSLQERAARDMQYAVIDHMRKLGFAYFEHHPAGETLSLLNTEVAAVQNMYRQAIPWLLHEIIFSAVSVALMLHTSWELTLLAIPCLLLYYVFGPYLETKASLAGQQMAADRIHLNQTVYDALSALPELRASSTVRWGQSLVLDRLNGFSRIALKHLWYANLRGANRKMTLYAGGIAIFACGFVLHRSGSLTVGEFTVFMMYFFSGMQTLTALISNFTEQRILVHQAARLYAFMEREPAVKEDAQPVFLPDVKGEIRLEDVEFGYDSGSALLQGLNLTIKPGQRVALVGASGCGKSTILKLIGRFYDPQRGTVTLDGVPLSRLSFAQLRRTMGFVFQEPYLFGTTVRENIRFGRPEATDGEMIDAAKAANAHEFIMELPQGYDTVVGERAVLLSGGQKQRIALARLFLKNPAVLILDEATSALDTINDIKVQQAISKLMKGRTIITVAHKLSTIKEYDVICVIQNGAVAEAGSFEQLLRLGGIFYRMAAGGTWNAAEDVHGQFEMDTGTYRS</sequence>
<evidence type="ECO:0000256" key="7">
    <source>
        <dbReference type="SAM" id="Phobius"/>
    </source>
</evidence>
<evidence type="ECO:0000256" key="3">
    <source>
        <dbReference type="ARBA" id="ARBA00022741"/>
    </source>
</evidence>
<dbReference type="GO" id="GO:0005524">
    <property type="term" value="F:ATP binding"/>
    <property type="evidence" value="ECO:0007669"/>
    <property type="project" value="UniProtKB-KW"/>
</dbReference>
<dbReference type="Gene3D" id="1.20.1560.10">
    <property type="entry name" value="ABC transporter type 1, transmembrane domain"/>
    <property type="match status" value="1"/>
</dbReference>
<dbReference type="RefSeq" id="WP_127487249.1">
    <property type="nucleotide sequence ID" value="NZ_JAUMKJ010000007.1"/>
</dbReference>
<reference evidence="10" key="1">
    <citation type="submission" date="2023-07" db="EMBL/GenBank/DDBJ databases">
        <authorList>
            <person name="Aktuganov G."/>
            <person name="Boyko T."/>
            <person name="Delegan Y."/>
            <person name="Galimzianova N."/>
            <person name="Gilvanova E."/>
            <person name="Korobov V."/>
            <person name="Kuzmina L."/>
            <person name="Melentiev A."/>
            <person name="Milman P."/>
            <person name="Ryabova A."/>
            <person name="Stupak E."/>
            <person name="Yasakov T."/>
            <person name="Zharikova N."/>
            <person name="Zhurenko E."/>
        </authorList>
    </citation>
    <scope>NUCLEOTIDE SEQUENCE</scope>
    <source>
        <strain evidence="10">IB-739</strain>
    </source>
</reference>
<accession>A0ABT8V5U0</accession>
<gene>
    <name evidence="10" type="ORF">Q3C12_07195</name>
</gene>
<dbReference type="PROSITE" id="PS50893">
    <property type="entry name" value="ABC_TRANSPORTER_2"/>
    <property type="match status" value="1"/>
</dbReference>
<keyword evidence="4 10" id="KW-0067">ATP-binding</keyword>
<proteinExistence type="predicted"/>
<feature type="domain" description="ABC transmembrane type-1" evidence="9">
    <location>
        <begin position="41"/>
        <end position="319"/>
    </location>
</feature>
<keyword evidence="2 7" id="KW-0812">Transmembrane</keyword>
<dbReference type="Proteomes" id="UP001168883">
    <property type="component" value="Unassembled WGS sequence"/>
</dbReference>
<dbReference type="PANTHER" id="PTHR24221:SF654">
    <property type="entry name" value="ATP-BINDING CASSETTE SUB-FAMILY B MEMBER 6"/>
    <property type="match status" value="1"/>
</dbReference>